<dbReference type="PANTHER" id="PTHR39600">
    <property type="entry name" value="PEPTIDASE INHIBITOR I78 FAMILY PROTEIN"/>
    <property type="match status" value="1"/>
</dbReference>
<organism evidence="1 2">
    <name type="scientific">Aspergillus candidus</name>
    <dbReference type="NCBI Taxonomy" id="41067"/>
    <lineage>
        <taxon>Eukaryota</taxon>
        <taxon>Fungi</taxon>
        <taxon>Dikarya</taxon>
        <taxon>Ascomycota</taxon>
        <taxon>Pezizomycotina</taxon>
        <taxon>Eurotiomycetes</taxon>
        <taxon>Eurotiomycetidae</taxon>
        <taxon>Eurotiales</taxon>
        <taxon>Aspergillaceae</taxon>
        <taxon>Aspergillus</taxon>
        <taxon>Aspergillus subgen. Circumdati</taxon>
    </lineage>
</organism>
<protein>
    <recommendedName>
        <fullName evidence="3">Peptidase inhibitor I78 family-domain-containing protein</fullName>
    </recommendedName>
</protein>
<evidence type="ECO:0000313" key="2">
    <source>
        <dbReference type="Proteomes" id="UP000234585"/>
    </source>
</evidence>
<dbReference type="STRING" id="41067.A0A2I2FHD9"/>
<evidence type="ECO:0008006" key="3">
    <source>
        <dbReference type="Google" id="ProtNLM"/>
    </source>
</evidence>
<reference evidence="1 2" key="1">
    <citation type="submission" date="2017-12" db="EMBL/GenBank/DDBJ databases">
        <authorList>
            <consortium name="DOE Joint Genome Institute"/>
            <person name="Haridas S."/>
            <person name="Kjaerbolling I."/>
            <person name="Vesth T.C."/>
            <person name="Frisvad J.C."/>
            <person name="Nybo J.L."/>
            <person name="Theobald S."/>
            <person name="Kuo A."/>
            <person name="Bowyer P."/>
            <person name="Matsuda Y."/>
            <person name="Mondo S."/>
            <person name="Lyhne E.K."/>
            <person name="Kogle M.E."/>
            <person name="Clum A."/>
            <person name="Lipzen A."/>
            <person name="Salamov A."/>
            <person name="Ngan C.Y."/>
            <person name="Daum C."/>
            <person name="Chiniquy J."/>
            <person name="Barry K."/>
            <person name="LaButti K."/>
            <person name="Simmons B.A."/>
            <person name="Magnuson J.K."/>
            <person name="Mortensen U.H."/>
            <person name="Larsen T.O."/>
            <person name="Grigoriev I.V."/>
            <person name="Baker S.E."/>
            <person name="Andersen M.R."/>
            <person name="Nordberg H.P."/>
            <person name="Cantor M.N."/>
            <person name="Hua S.X."/>
        </authorList>
    </citation>
    <scope>NUCLEOTIDE SEQUENCE [LARGE SCALE GENOMIC DNA]</scope>
    <source>
        <strain evidence="1 2">CBS 102.13</strain>
    </source>
</reference>
<dbReference type="Gene3D" id="3.30.10.10">
    <property type="entry name" value="Trypsin Inhibitor V, subunit A"/>
    <property type="match status" value="1"/>
</dbReference>
<name>A0A2I2FHD9_ASPCN</name>
<dbReference type="RefSeq" id="XP_024674046.1">
    <property type="nucleotide sequence ID" value="XM_024811792.1"/>
</dbReference>
<keyword evidence="2" id="KW-1185">Reference proteome</keyword>
<dbReference type="EMBL" id="KZ559126">
    <property type="protein sequence ID" value="PLB40034.1"/>
    <property type="molecule type" value="Genomic_DNA"/>
</dbReference>
<evidence type="ECO:0000313" key="1">
    <source>
        <dbReference type="EMBL" id="PLB40034.1"/>
    </source>
</evidence>
<dbReference type="PANTHER" id="PTHR39600:SF1">
    <property type="entry name" value="PEPTIDASE INHIBITOR I78 FAMILY PROTEIN"/>
    <property type="match status" value="1"/>
</dbReference>
<dbReference type="AlphaFoldDB" id="A0A2I2FHD9"/>
<dbReference type="OrthoDB" id="10013825at2759"/>
<accession>A0A2I2FHD9</accession>
<gene>
    <name evidence="1" type="ORF">BDW47DRAFT_102128</name>
</gene>
<dbReference type="Pfam" id="PF11720">
    <property type="entry name" value="Inhibitor_I78"/>
    <property type="match status" value="1"/>
</dbReference>
<dbReference type="GeneID" id="36518952"/>
<proteinExistence type="predicted"/>
<dbReference type="InterPro" id="IPR021719">
    <property type="entry name" value="Prot_inh_I78"/>
</dbReference>
<dbReference type="Proteomes" id="UP000234585">
    <property type="component" value="Unassembled WGS sequence"/>
</dbReference>
<sequence length="83" mass="9028">MPLVVPGINNDMPGGDQGDWLNKLAGKKITTEAVGGVDSFAKQDLPQSHRICKPGDAMTMDYRSDRLNVHVDENGTVRDVNYG</sequence>